<feature type="domain" description="DUF58" evidence="1">
    <location>
        <begin position="46"/>
        <end position="259"/>
    </location>
</feature>
<dbReference type="EMBL" id="JADIMO010000009">
    <property type="protein sequence ID" value="MBO8444148.1"/>
    <property type="molecule type" value="Genomic_DNA"/>
</dbReference>
<dbReference type="InterPro" id="IPR002881">
    <property type="entry name" value="DUF58"/>
</dbReference>
<dbReference type="Proteomes" id="UP000823619">
    <property type="component" value="Unassembled WGS sequence"/>
</dbReference>
<dbReference type="SUPFAM" id="SSF53300">
    <property type="entry name" value="vWA-like"/>
    <property type="match status" value="1"/>
</dbReference>
<dbReference type="InterPro" id="IPR036465">
    <property type="entry name" value="vWFA_dom_sf"/>
</dbReference>
<reference evidence="2" key="2">
    <citation type="journal article" date="2021" name="PeerJ">
        <title>Extensive microbial diversity within the chicken gut microbiome revealed by metagenomics and culture.</title>
        <authorList>
            <person name="Gilroy R."/>
            <person name="Ravi A."/>
            <person name="Getino M."/>
            <person name="Pursley I."/>
            <person name="Horton D.L."/>
            <person name="Alikhan N.F."/>
            <person name="Baker D."/>
            <person name="Gharbi K."/>
            <person name="Hall N."/>
            <person name="Watson M."/>
            <person name="Adriaenssens E.M."/>
            <person name="Foster-Nyarko E."/>
            <person name="Jarju S."/>
            <person name="Secka A."/>
            <person name="Antonio M."/>
            <person name="Oren A."/>
            <person name="Chaudhuri R.R."/>
            <person name="La Ragione R."/>
            <person name="Hildebrand F."/>
            <person name="Pallen M.J."/>
        </authorList>
    </citation>
    <scope>NUCLEOTIDE SEQUENCE</scope>
    <source>
        <strain evidence="2">D5-748</strain>
    </source>
</reference>
<reference evidence="2" key="1">
    <citation type="submission" date="2020-10" db="EMBL/GenBank/DDBJ databases">
        <authorList>
            <person name="Gilroy R."/>
        </authorList>
    </citation>
    <scope>NUCLEOTIDE SEQUENCE</scope>
    <source>
        <strain evidence="2">D5-748</strain>
    </source>
</reference>
<name>A0A9D9EAP9_9BACT</name>
<protein>
    <submittedName>
        <fullName evidence="2">DUF58 domain-containing protein</fullName>
    </submittedName>
</protein>
<organism evidence="2 3">
    <name type="scientific">Candidatus Cryptobacteroides merdavium</name>
    <dbReference type="NCBI Taxonomy" id="2840769"/>
    <lineage>
        <taxon>Bacteria</taxon>
        <taxon>Pseudomonadati</taxon>
        <taxon>Bacteroidota</taxon>
        <taxon>Bacteroidia</taxon>
        <taxon>Bacteroidales</taxon>
        <taxon>Candidatus Cryptobacteroides</taxon>
    </lineage>
</organism>
<evidence type="ECO:0000313" key="2">
    <source>
        <dbReference type="EMBL" id="MBO8444148.1"/>
    </source>
</evidence>
<dbReference type="PANTHER" id="PTHR33608">
    <property type="entry name" value="BLL2464 PROTEIN"/>
    <property type="match status" value="1"/>
</dbReference>
<accession>A0A9D9EAP9</accession>
<dbReference type="Pfam" id="PF01882">
    <property type="entry name" value="DUF58"/>
    <property type="match status" value="1"/>
</dbReference>
<dbReference type="Gene3D" id="3.40.50.410">
    <property type="entry name" value="von Willebrand factor, type A domain"/>
    <property type="match status" value="1"/>
</dbReference>
<comment type="caution">
    <text evidence="2">The sequence shown here is derived from an EMBL/GenBank/DDBJ whole genome shotgun (WGS) entry which is preliminary data.</text>
</comment>
<evidence type="ECO:0000313" key="3">
    <source>
        <dbReference type="Proteomes" id="UP000823619"/>
    </source>
</evidence>
<dbReference type="PANTHER" id="PTHR33608:SF6">
    <property type="entry name" value="BLL2464 PROTEIN"/>
    <property type="match status" value="1"/>
</dbReference>
<dbReference type="AlphaFoldDB" id="A0A9D9EAP9"/>
<gene>
    <name evidence="2" type="ORF">IAC23_00395</name>
</gene>
<sequence length="297" mass="34039">MDNGRSANDLLKKVRKIEIKTRALSHQIFAGEYHSAFKGRGMAFSEVREYQFGDDVRNMDWNVTARLRSPYVKVFEEERELTVVLLIDISRSGLFGTSGMNKRDLIAEIAAVLSFSAIINNDKVGALFFSDRVEKFIPPKKGRSHLLHIIREIIEFRPQHDGTDISEALRYLTNAIKKRCTAFLLSDMLDVNGDGTPRYEDALKVAVNRHDLSVIEVYDPRERSIPDIGLVYVKDSETMKSAWVNTSGKKVRAAYEEWFRTVSQTASRMFMKYKVDSVSIATDQDYVKGLMTFFQKR</sequence>
<proteinExistence type="predicted"/>
<evidence type="ECO:0000259" key="1">
    <source>
        <dbReference type="Pfam" id="PF01882"/>
    </source>
</evidence>